<gene>
    <name evidence="2" type="ORF">GM920_09195</name>
</gene>
<evidence type="ECO:0000313" key="3">
    <source>
        <dbReference type="Proteomes" id="UP000636110"/>
    </source>
</evidence>
<keyword evidence="1" id="KW-0812">Transmembrane</keyword>
<keyword evidence="1" id="KW-0472">Membrane</keyword>
<dbReference type="RefSeq" id="WP_182956092.1">
    <property type="nucleotide sequence ID" value="NZ_WNXC01000002.1"/>
</dbReference>
<organism evidence="2 3">
    <name type="scientific">Pedobacter gandavensis</name>
    <dbReference type="NCBI Taxonomy" id="2679963"/>
    <lineage>
        <taxon>Bacteria</taxon>
        <taxon>Pseudomonadati</taxon>
        <taxon>Bacteroidota</taxon>
        <taxon>Sphingobacteriia</taxon>
        <taxon>Sphingobacteriales</taxon>
        <taxon>Sphingobacteriaceae</taxon>
        <taxon>Pedobacter</taxon>
    </lineage>
</organism>
<sequence length="71" mass="7661">MKRTSIALVVLGMVMTIAGLLMFRDLNAVDAHARPIYVNGMRSFPWLAFLGGVFIAVGVVFFISSGKNKGS</sequence>
<name>A0ABR6EVU6_9SPHI</name>
<accession>A0ABR6EVU6</accession>
<evidence type="ECO:0000256" key="1">
    <source>
        <dbReference type="SAM" id="Phobius"/>
    </source>
</evidence>
<dbReference type="EMBL" id="WNXC01000002">
    <property type="protein sequence ID" value="MBB2149086.1"/>
    <property type="molecule type" value="Genomic_DNA"/>
</dbReference>
<feature type="transmembrane region" description="Helical" evidence="1">
    <location>
        <begin position="44"/>
        <end position="63"/>
    </location>
</feature>
<proteinExistence type="predicted"/>
<evidence type="ECO:0000313" key="2">
    <source>
        <dbReference type="EMBL" id="MBB2149086.1"/>
    </source>
</evidence>
<comment type="caution">
    <text evidence="2">The sequence shown here is derived from an EMBL/GenBank/DDBJ whole genome shotgun (WGS) entry which is preliminary data.</text>
</comment>
<dbReference type="Proteomes" id="UP000636110">
    <property type="component" value="Unassembled WGS sequence"/>
</dbReference>
<feature type="transmembrane region" description="Helical" evidence="1">
    <location>
        <begin position="6"/>
        <end position="23"/>
    </location>
</feature>
<keyword evidence="3" id="KW-1185">Reference proteome</keyword>
<evidence type="ECO:0008006" key="4">
    <source>
        <dbReference type="Google" id="ProtNLM"/>
    </source>
</evidence>
<protein>
    <recommendedName>
        <fullName evidence="4">DUF3098 domain-containing protein</fullName>
    </recommendedName>
</protein>
<reference evidence="2 3" key="1">
    <citation type="submission" date="2019-11" db="EMBL/GenBank/DDBJ databases">
        <title>Description of Pedobacter sp. LMG 31462T.</title>
        <authorList>
            <person name="Carlier A."/>
            <person name="Qi S."/>
            <person name="Vandamme P."/>
        </authorList>
    </citation>
    <scope>NUCLEOTIDE SEQUENCE [LARGE SCALE GENOMIC DNA]</scope>
    <source>
        <strain evidence="2 3">LMG 31462</strain>
    </source>
</reference>
<keyword evidence="1" id="KW-1133">Transmembrane helix</keyword>